<dbReference type="PANTHER" id="PTHR10963:SF60">
    <property type="entry name" value="GRAM-NEGATIVE BACTERIA-BINDING PROTEIN 1-RELATED"/>
    <property type="match status" value="1"/>
</dbReference>
<reference evidence="3" key="1">
    <citation type="submission" date="2021-12" db="EMBL/GenBank/DDBJ databases">
        <authorList>
            <person name="King R."/>
        </authorList>
    </citation>
    <scope>NUCLEOTIDE SEQUENCE</scope>
</reference>
<dbReference type="EMBL" id="OU963865">
    <property type="protein sequence ID" value="CAH0388946.1"/>
    <property type="molecule type" value="Genomic_DNA"/>
</dbReference>
<evidence type="ECO:0000313" key="3">
    <source>
        <dbReference type="EMBL" id="CAH0388946.1"/>
    </source>
</evidence>
<dbReference type="Pfam" id="PF00722">
    <property type="entry name" value="Glyco_hydro_16"/>
    <property type="match status" value="1"/>
</dbReference>
<sequence>MMCPSCFCKLLLSLLLCMRGVASADETRQKIDPSAKTACNSSIIFSDDFANINLTVWQYNTSIGFNTMIIKAEDKPPRENIFVKDGALHIQPVILSEEYRRDKILDPKRISRCKESPIDDECRRGTKYFYVPSDQSGHVTTRQKFSLQYGLIEAQVKFPAADWIAPEIRLVPSDHTHVSALTGLVRVVLKKYRNVKSEDGHDVRRRILEGSVLVEHGAEVESKSVYFTNKSNWQTDFHNLTILWTPDDVLFMVDGKQRQTVKLSGLNVTDFSDAVVTSNPGKKLWNTGGSITLSDRPFHVRLGITVGNSRDYSWPSSNPRGIITFWNNEEEWQQTWRDDTAFVVKSMKISTANC</sequence>
<evidence type="ECO:0000313" key="4">
    <source>
        <dbReference type="Proteomes" id="UP001152759"/>
    </source>
</evidence>
<dbReference type="SUPFAM" id="SSF49899">
    <property type="entry name" value="Concanavalin A-like lectins/glucanases"/>
    <property type="match status" value="1"/>
</dbReference>
<dbReference type="GO" id="GO:0004553">
    <property type="term" value="F:hydrolase activity, hydrolyzing O-glycosyl compounds"/>
    <property type="evidence" value="ECO:0007669"/>
    <property type="project" value="InterPro"/>
</dbReference>
<dbReference type="AlphaFoldDB" id="A0A9P0ADE6"/>
<proteinExistence type="predicted"/>
<name>A0A9P0ADE6_BEMTA</name>
<organism evidence="3 4">
    <name type="scientific">Bemisia tabaci</name>
    <name type="common">Sweetpotato whitefly</name>
    <name type="synonym">Aleurodes tabaci</name>
    <dbReference type="NCBI Taxonomy" id="7038"/>
    <lineage>
        <taxon>Eukaryota</taxon>
        <taxon>Metazoa</taxon>
        <taxon>Ecdysozoa</taxon>
        <taxon>Arthropoda</taxon>
        <taxon>Hexapoda</taxon>
        <taxon>Insecta</taxon>
        <taxon>Pterygota</taxon>
        <taxon>Neoptera</taxon>
        <taxon>Paraneoptera</taxon>
        <taxon>Hemiptera</taxon>
        <taxon>Sternorrhyncha</taxon>
        <taxon>Aleyrodoidea</taxon>
        <taxon>Aleyrodidae</taxon>
        <taxon>Aleyrodinae</taxon>
        <taxon>Bemisia</taxon>
    </lineage>
</organism>
<dbReference type="Proteomes" id="UP001152759">
    <property type="component" value="Chromosome 4"/>
</dbReference>
<dbReference type="InterPro" id="IPR000757">
    <property type="entry name" value="Beta-glucanase-like"/>
</dbReference>
<keyword evidence="4" id="KW-1185">Reference proteome</keyword>
<evidence type="ECO:0000256" key="1">
    <source>
        <dbReference type="SAM" id="SignalP"/>
    </source>
</evidence>
<accession>A0A9P0ADE6</accession>
<dbReference type="Gene3D" id="2.60.120.200">
    <property type="match status" value="1"/>
</dbReference>
<dbReference type="PROSITE" id="PS51762">
    <property type="entry name" value="GH16_2"/>
    <property type="match status" value="1"/>
</dbReference>
<dbReference type="InterPro" id="IPR050546">
    <property type="entry name" value="Glycosyl_Hydrlase_16"/>
</dbReference>
<dbReference type="GO" id="GO:0005975">
    <property type="term" value="P:carbohydrate metabolic process"/>
    <property type="evidence" value="ECO:0007669"/>
    <property type="project" value="InterPro"/>
</dbReference>
<dbReference type="PANTHER" id="PTHR10963">
    <property type="entry name" value="GLYCOSYL HYDROLASE-RELATED"/>
    <property type="match status" value="1"/>
</dbReference>
<protein>
    <recommendedName>
        <fullName evidence="2">GH16 domain-containing protein</fullName>
    </recommendedName>
</protein>
<keyword evidence="1" id="KW-0732">Signal</keyword>
<gene>
    <name evidence="3" type="ORF">BEMITA_LOCUS7825</name>
</gene>
<dbReference type="InterPro" id="IPR013320">
    <property type="entry name" value="ConA-like_dom_sf"/>
</dbReference>
<feature type="chain" id="PRO_5040137368" description="GH16 domain-containing protein" evidence="1">
    <location>
        <begin position="25"/>
        <end position="354"/>
    </location>
</feature>
<evidence type="ECO:0000259" key="2">
    <source>
        <dbReference type="PROSITE" id="PS51762"/>
    </source>
</evidence>
<feature type="domain" description="GH16" evidence="2">
    <location>
        <begin position="27"/>
        <end position="354"/>
    </location>
</feature>
<feature type="signal peptide" evidence="1">
    <location>
        <begin position="1"/>
        <end position="24"/>
    </location>
</feature>